<feature type="region of interest" description="Disordered" evidence="1">
    <location>
        <begin position="495"/>
        <end position="534"/>
    </location>
</feature>
<feature type="compositionally biased region" description="Basic and acidic residues" evidence="1">
    <location>
        <begin position="55"/>
        <end position="67"/>
    </location>
</feature>
<keyword evidence="3" id="KW-0732">Signal</keyword>
<evidence type="ECO:0000313" key="4">
    <source>
        <dbReference type="EMBL" id="CAB9500093.1"/>
    </source>
</evidence>
<sequence length="534" mass="59171">MISRSQLLLSLLSFSILISSVESAKLKTVISSSQREARRQQQLQEERNLQNNNKNNDKNNNDKDNDKNSNVATVNTRAPTLKPTEHPTQQPTEYPTLSPVTPHPTLPPTDAPVDLPTVSPREVESSSISLSMDDLKEIQYFGGTEITLRLSLWFQDRSSASQVSGGAVEQAVLKSLHSLICQEDTAEEANQAHLEFMTLFDKESNPDEEDRELCVVDTELHNSNNQFRQVTEGSILFQPPNTVVIDQSQEDLQWTTWRITWDVMRLGTSYILQGLENAGEDVGSLTQEQIYRAGVQAMQGILELALQVSIREQSYDQLIVANMGTLGQEDLGVVLASVYGEEVQTFEPKLEWLGLAQATDPSDGSATVSGNAQAGPAVTFSNDPADVIPPTVTTTATDSSSSSVQVVEIADGEDDGYDDDRYSDEYGITEPIDPPFWHPLRIVGILMFIFTTMSLVGLSYLSKRRQALRELERKMAKEGLLNNPQGVEDMLRASVRDPVSTKSKTQSQEVDDSQDMDEEEEGFNIPMPINLKAN</sequence>
<accession>A0A9N8H2Y0</accession>
<keyword evidence="2" id="KW-0812">Transmembrane</keyword>
<evidence type="ECO:0000256" key="2">
    <source>
        <dbReference type="SAM" id="Phobius"/>
    </source>
</evidence>
<feature type="transmembrane region" description="Helical" evidence="2">
    <location>
        <begin position="442"/>
        <end position="461"/>
    </location>
</feature>
<feature type="region of interest" description="Disordered" evidence="1">
    <location>
        <begin position="37"/>
        <end position="118"/>
    </location>
</feature>
<comment type="caution">
    <text evidence="4">The sequence shown here is derived from an EMBL/GenBank/DDBJ whole genome shotgun (WGS) entry which is preliminary data.</text>
</comment>
<feature type="chain" id="PRO_5040379504" evidence="3">
    <location>
        <begin position="24"/>
        <end position="534"/>
    </location>
</feature>
<gene>
    <name evidence="4" type="ORF">SEMRO_75_G041350.1</name>
</gene>
<feature type="compositionally biased region" description="Acidic residues" evidence="1">
    <location>
        <begin position="509"/>
        <end position="522"/>
    </location>
</feature>
<proteinExistence type="predicted"/>
<evidence type="ECO:0000256" key="3">
    <source>
        <dbReference type="SAM" id="SignalP"/>
    </source>
</evidence>
<evidence type="ECO:0000256" key="1">
    <source>
        <dbReference type="SAM" id="MobiDB-lite"/>
    </source>
</evidence>
<evidence type="ECO:0000313" key="5">
    <source>
        <dbReference type="Proteomes" id="UP001153069"/>
    </source>
</evidence>
<dbReference type="Proteomes" id="UP001153069">
    <property type="component" value="Unassembled WGS sequence"/>
</dbReference>
<keyword evidence="2" id="KW-1133">Transmembrane helix</keyword>
<feature type="compositionally biased region" description="Polar residues" evidence="1">
    <location>
        <begin position="69"/>
        <end position="78"/>
    </location>
</feature>
<feature type="signal peptide" evidence="3">
    <location>
        <begin position="1"/>
        <end position="23"/>
    </location>
</feature>
<organism evidence="4 5">
    <name type="scientific">Seminavis robusta</name>
    <dbReference type="NCBI Taxonomy" id="568900"/>
    <lineage>
        <taxon>Eukaryota</taxon>
        <taxon>Sar</taxon>
        <taxon>Stramenopiles</taxon>
        <taxon>Ochrophyta</taxon>
        <taxon>Bacillariophyta</taxon>
        <taxon>Bacillariophyceae</taxon>
        <taxon>Bacillariophycidae</taxon>
        <taxon>Naviculales</taxon>
        <taxon>Naviculaceae</taxon>
        <taxon>Seminavis</taxon>
    </lineage>
</organism>
<protein>
    <submittedName>
        <fullName evidence="4">Uncharacterized protein</fullName>
    </submittedName>
</protein>
<dbReference type="AlphaFoldDB" id="A0A9N8H2Y0"/>
<keyword evidence="2" id="KW-0472">Membrane</keyword>
<reference evidence="4" key="1">
    <citation type="submission" date="2020-06" db="EMBL/GenBank/DDBJ databases">
        <authorList>
            <consortium name="Plant Systems Biology data submission"/>
        </authorList>
    </citation>
    <scope>NUCLEOTIDE SEQUENCE</scope>
    <source>
        <strain evidence="4">D6</strain>
    </source>
</reference>
<keyword evidence="5" id="KW-1185">Reference proteome</keyword>
<name>A0A9N8H2Y0_9STRA</name>
<feature type="compositionally biased region" description="Polar residues" evidence="1">
    <location>
        <begin position="86"/>
        <end position="99"/>
    </location>
</feature>
<dbReference type="EMBL" id="CAICTM010000074">
    <property type="protein sequence ID" value="CAB9500093.1"/>
    <property type="molecule type" value="Genomic_DNA"/>
</dbReference>
<feature type="compositionally biased region" description="Pro residues" evidence="1">
    <location>
        <begin position="101"/>
        <end position="110"/>
    </location>
</feature>
<feature type="compositionally biased region" description="Basic and acidic residues" evidence="1">
    <location>
        <begin position="37"/>
        <end position="48"/>
    </location>
</feature>